<dbReference type="PRINTS" id="PR00476">
    <property type="entry name" value="PHFRCTKINASE"/>
</dbReference>
<evidence type="ECO:0000256" key="11">
    <source>
        <dbReference type="ARBA" id="ARBA00022840"/>
    </source>
</evidence>
<dbReference type="InterPro" id="IPR000023">
    <property type="entry name" value="Phosphofructokinase_dom"/>
</dbReference>
<sequence length="323" mass="34673">MKSLAVLTSGGDAPGMNAAIRAVVRTAIYYGYKVYGIERGYKGLLEEEFIEMDLSSVGDIIQRGGTILKSSRCNEFKTAEGREKAAKILKKKGVEALVVIGGDGSFNGANLLSELGVSTIGIPGTIDNDLAYTDYTIGFDTASNTIIDAISKIRDTSSSHERINIIEVMGRNCGDLALYAGVAGGAESIVVPEVHIDREEIVKRIRTTQKRGKKHSIIVLAEGAGDFVDGAIGLKNALVEKDHADVRVTVLGHVQRGGSPSSFDRLLASKMGNKAVELLIEGKTARVVGIRDNKIIDMDIKEALSLPKEFDVETYEMAKVLSI</sequence>
<feature type="binding site" description="in other chain" evidence="15">
    <location>
        <position position="154"/>
    </location>
    <ligand>
        <name>ADP</name>
        <dbReference type="ChEBI" id="CHEBI:456216"/>
        <note>allosteric activator; ligand shared between dimeric partners</note>
    </ligand>
</feature>
<feature type="binding site" description="in other chain" evidence="15">
    <location>
        <position position="211"/>
    </location>
    <ligand>
        <name>ADP</name>
        <dbReference type="ChEBI" id="CHEBI:456216"/>
        <note>allosteric activator; ligand shared between dimeric partners</note>
    </ligand>
</feature>
<evidence type="ECO:0000256" key="13">
    <source>
        <dbReference type="ARBA" id="ARBA00023152"/>
    </source>
</evidence>
<dbReference type="NCBIfam" id="NF002872">
    <property type="entry name" value="PRK03202.1"/>
    <property type="match status" value="1"/>
</dbReference>
<protein>
    <recommendedName>
        <fullName evidence="15">ATP-dependent 6-phosphofructokinase</fullName>
        <shortName evidence="15">ATP-PFK</shortName>
        <shortName evidence="15">Phosphofructokinase</shortName>
        <ecNumber evidence="15">2.7.1.11</ecNumber>
    </recommendedName>
    <alternativeName>
        <fullName evidence="15">Phosphohexokinase</fullName>
    </alternativeName>
</protein>
<dbReference type="STRING" id="1261.HMPREF3195_01070"/>
<evidence type="ECO:0000256" key="14">
    <source>
        <dbReference type="ARBA" id="ARBA00048070"/>
    </source>
</evidence>
<dbReference type="InterPro" id="IPR035966">
    <property type="entry name" value="PKF_sf"/>
</dbReference>
<dbReference type="PANTHER" id="PTHR13697:SF4">
    <property type="entry name" value="ATP-DEPENDENT 6-PHOSPHOFRUCTOKINASE"/>
    <property type="match status" value="1"/>
</dbReference>
<dbReference type="FunFam" id="3.40.50.450:FF:000001">
    <property type="entry name" value="ATP-dependent 6-phosphofructokinase"/>
    <property type="match status" value="1"/>
</dbReference>
<dbReference type="InterPro" id="IPR012828">
    <property type="entry name" value="PFKA_ATP_prok"/>
</dbReference>
<dbReference type="FunFam" id="3.40.50.460:FF:000002">
    <property type="entry name" value="ATP-dependent 6-phosphofructokinase"/>
    <property type="match status" value="1"/>
</dbReference>
<comment type="caution">
    <text evidence="15">Lacks conserved residue(s) required for the propagation of feature annotation.</text>
</comment>
<keyword evidence="6 15" id="KW-0021">Allosteric enzyme</keyword>
<dbReference type="EC" id="2.7.1.11" evidence="15"/>
<feature type="active site" description="Proton acceptor" evidence="15">
    <location>
        <position position="127"/>
    </location>
</feature>
<dbReference type="GO" id="GO:0030388">
    <property type="term" value="P:fructose 1,6-bisphosphate metabolic process"/>
    <property type="evidence" value="ECO:0007669"/>
    <property type="project" value="TreeGrafter"/>
</dbReference>
<comment type="similarity">
    <text evidence="15">Belongs to the phosphofructokinase type A (PFKA) family. ATP-dependent PFK group I subfamily. Prokaryotic clade 'B1' sub-subfamily.</text>
</comment>
<proteinExistence type="inferred from homology"/>
<dbReference type="InterPro" id="IPR015912">
    <property type="entry name" value="Phosphofructokinase_CS"/>
</dbReference>
<dbReference type="EMBL" id="LSQZ01000049">
    <property type="protein sequence ID" value="KXI12466.1"/>
    <property type="molecule type" value="Genomic_DNA"/>
</dbReference>
<feature type="binding site" description="in other chain" evidence="15">
    <location>
        <begin position="185"/>
        <end position="187"/>
    </location>
    <ligand>
        <name>ADP</name>
        <dbReference type="ChEBI" id="CHEBI:456216"/>
        <note>allosteric activator; ligand shared between dimeric partners</note>
    </ligand>
</feature>
<keyword evidence="5 15" id="KW-0963">Cytoplasm</keyword>
<feature type="binding site" evidence="15">
    <location>
        <position position="11"/>
    </location>
    <ligand>
        <name>ATP</name>
        <dbReference type="ChEBI" id="CHEBI:30616"/>
    </ligand>
</feature>
<comment type="activity regulation">
    <text evidence="15">Allosterically activated by ADP and other diphosphonucleosides, and allosterically inhibited by phosphoenolpyruvate.</text>
</comment>
<dbReference type="GO" id="GO:0070095">
    <property type="term" value="F:fructose-6-phosphate binding"/>
    <property type="evidence" value="ECO:0007669"/>
    <property type="project" value="TreeGrafter"/>
</dbReference>
<evidence type="ECO:0000256" key="15">
    <source>
        <dbReference type="HAMAP-Rule" id="MF_00339"/>
    </source>
</evidence>
<evidence type="ECO:0000256" key="2">
    <source>
        <dbReference type="ARBA" id="ARBA00002659"/>
    </source>
</evidence>
<keyword evidence="12 15" id="KW-0460">Magnesium</keyword>
<evidence type="ECO:0000256" key="7">
    <source>
        <dbReference type="ARBA" id="ARBA00022679"/>
    </source>
</evidence>
<feature type="binding site" description="in other chain" evidence="15">
    <location>
        <begin position="169"/>
        <end position="171"/>
    </location>
    <ligand>
        <name>substrate</name>
        <note>ligand shared between dimeric partners</note>
    </ligand>
</feature>
<evidence type="ECO:0000313" key="20">
    <source>
        <dbReference type="Proteomes" id="UP000255101"/>
    </source>
</evidence>
<keyword evidence="8 15" id="KW-0479">Metal-binding</keyword>
<dbReference type="UniPathway" id="UPA00109">
    <property type="reaction ID" value="UER00182"/>
</dbReference>
<dbReference type="InterPro" id="IPR022953">
    <property type="entry name" value="ATP_PFK"/>
</dbReference>
<keyword evidence="10 15" id="KW-0418">Kinase</keyword>
<dbReference type="GO" id="GO:0042802">
    <property type="term" value="F:identical protein binding"/>
    <property type="evidence" value="ECO:0007669"/>
    <property type="project" value="TreeGrafter"/>
</dbReference>
<dbReference type="eggNOG" id="COG0205">
    <property type="taxonomic scope" value="Bacteria"/>
</dbReference>
<dbReference type="HAMAP" id="MF_00339">
    <property type="entry name" value="Phosphofructokinase_I_B1"/>
    <property type="match status" value="1"/>
</dbReference>
<feature type="binding site" description="in other chain" evidence="15">
    <location>
        <begin position="125"/>
        <end position="127"/>
    </location>
    <ligand>
        <name>substrate</name>
        <note>ligand shared between dimeric partners</note>
    </ligand>
</feature>
<evidence type="ECO:0000256" key="1">
    <source>
        <dbReference type="ARBA" id="ARBA00001946"/>
    </source>
</evidence>
<dbReference type="Gene3D" id="3.40.50.450">
    <property type="match status" value="1"/>
</dbReference>
<keyword evidence="9 15" id="KW-0547">Nucleotide-binding</keyword>
<dbReference type="EMBL" id="UGTB01000004">
    <property type="protein sequence ID" value="SUB60474.1"/>
    <property type="molecule type" value="Genomic_DNA"/>
</dbReference>
<feature type="binding site" evidence="15">
    <location>
        <position position="103"/>
    </location>
    <ligand>
        <name>Mg(2+)</name>
        <dbReference type="ChEBI" id="CHEBI:18420"/>
        <note>catalytic</note>
    </ligand>
</feature>
<feature type="binding site" evidence="15">
    <location>
        <begin position="102"/>
        <end position="105"/>
    </location>
    <ligand>
        <name>ATP</name>
        <dbReference type="ChEBI" id="CHEBI:30616"/>
    </ligand>
</feature>
<dbReference type="PROSITE" id="PS00433">
    <property type="entry name" value="PHOSPHOFRUCTOKINASE"/>
    <property type="match status" value="1"/>
</dbReference>
<evidence type="ECO:0000313" key="17">
    <source>
        <dbReference type="EMBL" id="KXI12466.1"/>
    </source>
</evidence>
<comment type="subunit">
    <text evidence="15">Homotetramer.</text>
</comment>
<keyword evidence="7 15" id="KW-0808">Transferase</keyword>
<evidence type="ECO:0000256" key="4">
    <source>
        <dbReference type="ARBA" id="ARBA00004679"/>
    </source>
</evidence>
<feature type="binding site" description="in other chain" evidence="15">
    <location>
        <begin position="213"/>
        <end position="215"/>
    </location>
    <ligand>
        <name>ADP</name>
        <dbReference type="ChEBI" id="CHEBI:456216"/>
        <note>allosteric activator; ligand shared between dimeric partners</note>
    </ligand>
</feature>
<dbReference type="PATRIC" id="fig|1261.3.peg.568"/>
<dbReference type="GO" id="GO:0003872">
    <property type="term" value="F:6-phosphofructokinase activity"/>
    <property type="evidence" value="ECO:0007669"/>
    <property type="project" value="UniProtKB-UniRule"/>
</dbReference>
<accession>A0A135YSS8</accession>
<name>A0A135YSS8_9FIRM</name>
<evidence type="ECO:0000256" key="3">
    <source>
        <dbReference type="ARBA" id="ARBA00004496"/>
    </source>
</evidence>
<dbReference type="Proteomes" id="UP000070326">
    <property type="component" value="Unassembled WGS sequence"/>
</dbReference>
<dbReference type="GO" id="GO:0046872">
    <property type="term" value="F:metal ion binding"/>
    <property type="evidence" value="ECO:0007669"/>
    <property type="project" value="UniProtKB-KW"/>
</dbReference>
<dbReference type="GO" id="GO:0005524">
    <property type="term" value="F:ATP binding"/>
    <property type="evidence" value="ECO:0007669"/>
    <property type="project" value="UniProtKB-UniRule"/>
</dbReference>
<dbReference type="GO" id="GO:0006002">
    <property type="term" value="P:fructose 6-phosphate metabolic process"/>
    <property type="evidence" value="ECO:0007669"/>
    <property type="project" value="UniProtKB-UniRule"/>
</dbReference>
<dbReference type="NCBIfam" id="TIGR02482">
    <property type="entry name" value="PFKA_ATP"/>
    <property type="match status" value="1"/>
</dbReference>
<dbReference type="Gene3D" id="3.40.50.460">
    <property type="entry name" value="Phosphofructokinase domain"/>
    <property type="match status" value="1"/>
</dbReference>
<evidence type="ECO:0000256" key="12">
    <source>
        <dbReference type="ARBA" id="ARBA00022842"/>
    </source>
</evidence>
<evidence type="ECO:0000256" key="8">
    <source>
        <dbReference type="ARBA" id="ARBA00022723"/>
    </source>
</evidence>
<comment type="function">
    <text evidence="2 15">Catalyzes the phosphorylation of D-fructose 6-phosphate to fructose 1,6-bisphosphate by ATP, the first committing step of glycolysis.</text>
</comment>
<organism evidence="17 19">
    <name type="scientific">Peptostreptococcus anaerobius</name>
    <dbReference type="NCBI Taxonomy" id="1261"/>
    <lineage>
        <taxon>Bacteria</taxon>
        <taxon>Bacillati</taxon>
        <taxon>Bacillota</taxon>
        <taxon>Clostridia</taxon>
        <taxon>Peptostreptococcales</taxon>
        <taxon>Peptostreptococcaceae</taxon>
        <taxon>Peptostreptococcus</taxon>
    </lineage>
</organism>
<reference evidence="18 20" key="2">
    <citation type="submission" date="2018-06" db="EMBL/GenBank/DDBJ databases">
        <authorList>
            <consortium name="Pathogen Informatics"/>
            <person name="Doyle S."/>
        </authorList>
    </citation>
    <scope>NUCLEOTIDE SEQUENCE [LARGE SCALE GENOMIC DNA]</scope>
    <source>
        <strain evidence="18 20">NCTC11460</strain>
    </source>
</reference>
<evidence type="ECO:0000259" key="16">
    <source>
        <dbReference type="Pfam" id="PF00365"/>
    </source>
</evidence>
<dbReference type="PANTHER" id="PTHR13697">
    <property type="entry name" value="PHOSPHOFRUCTOKINASE"/>
    <property type="match status" value="1"/>
</dbReference>
<feature type="binding site" evidence="15">
    <location>
        <position position="162"/>
    </location>
    <ligand>
        <name>substrate</name>
        <note>ligand shared between dimeric partners</note>
    </ligand>
</feature>
<feature type="binding site" description="in other chain" evidence="15">
    <location>
        <begin position="253"/>
        <end position="256"/>
    </location>
    <ligand>
        <name>substrate</name>
        <note>ligand shared between dimeric partners</note>
    </ligand>
</feature>
<keyword evidence="11 15" id="KW-0067">ATP-binding</keyword>
<evidence type="ECO:0000256" key="9">
    <source>
        <dbReference type="ARBA" id="ARBA00022741"/>
    </source>
</evidence>
<evidence type="ECO:0000256" key="6">
    <source>
        <dbReference type="ARBA" id="ARBA00022533"/>
    </source>
</evidence>
<feature type="binding site" evidence="15">
    <location>
        <begin position="72"/>
        <end position="73"/>
    </location>
    <ligand>
        <name>ATP</name>
        <dbReference type="ChEBI" id="CHEBI:30616"/>
    </ligand>
</feature>
<feature type="binding site" evidence="15">
    <location>
        <position position="247"/>
    </location>
    <ligand>
        <name>substrate</name>
        <note>ligand shared between dimeric partners</note>
    </ligand>
</feature>
<keyword evidence="13 15" id="KW-0324">Glycolysis</keyword>
<dbReference type="PIRSF" id="PIRSF000532">
    <property type="entry name" value="ATP_PFK_prok"/>
    <property type="match status" value="1"/>
</dbReference>
<evidence type="ECO:0000256" key="5">
    <source>
        <dbReference type="ARBA" id="ARBA00022490"/>
    </source>
</evidence>
<dbReference type="GO" id="GO:0005945">
    <property type="term" value="C:6-phosphofructokinase complex"/>
    <property type="evidence" value="ECO:0007669"/>
    <property type="project" value="TreeGrafter"/>
</dbReference>
<dbReference type="InterPro" id="IPR012003">
    <property type="entry name" value="ATP_PFK_prok-type"/>
</dbReference>
<dbReference type="Pfam" id="PF00365">
    <property type="entry name" value="PFK"/>
    <property type="match status" value="1"/>
</dbReference>
<evidence type="ECO:0000313" key="19">
    <source>
        <dbReference type="Proteomes" id="UP000070326"/>
    </source>
</evidence>
<dbReference type="GO" id="GO:0016208">
    <property type="term" value="F:AMP binding"/>
    <property type="evidence" value="ECO:0007669"/>
    <property type="project" value="TreeGrafter"/>
</dbReference>
<comment type="pathway">
    <text evidence="4 15">Carbohydrate degradation; glycolysis; D-glyceraldehyde 3-phosphate and glycerone phosphate from D-glucose: step 3/4.</text>
</comment>
<dbReference type="GO" id="GO:0061621">
    <property type="term" value="P:canonical glycolysis"/>
    <property type="evidence" value="ECO:0007669"/>
    <property type="project" value="TreeGrafter"/>
</dbReference>
<comment type="catalytic activity">
    <reaction evidence="14 15">
        <text>beta-D-fructose 6-phosphate + ATP = beta-D-fructose 1,6-bisphosphate + ADP + H(+)</text>
        <dbReference type="Rhea" id="RHEA:16109"/>
        <dbReference type="ChEBI" id="CHEBI:15378"/>
        <dbReference type="ChEBI" id="CHEBI:30616"/>
        <dbReference type="ChEBI" id="CHEBI:32966"/>
        <dbReference type="ChEBI" id="CHEBI:57634"/>
        <dbReference type="ChEBI" id="CHEBI:456216"/>
        <dbReference type="EC" id="2.7.1.11"/>
    </reaction>
</comment>
<evidence type="ECO:0000313" key="18">
    <source>
        <dbReference type="EMBL" id="SUB60474.1"/>
    </source>
</evidence>
<comment type="cofactor">
    <cofactor evidence="1 15">
        <name>Mg(2+)</name>
        <dbReference type="ChEBI" id="CHEBI:18420"/>
    </cofactor>
</comment>
<dbReference type="GeneID" id="79841888"/>
<reference evidence="17 19" key="1">
    <citation type="submission" date="2016-02" db="EMBL/GenBank/DDBJ databases">
        <authorList>
            <person name="Wen L."/>
            <person name="He K."/>
            <person name="Yang H."/>
        </authorList>
    </citation>
    <scope>NUCLEOTIDE SEQUENCE [LARGE SCALE GENOMIC DNA]</scope>
    <source>
        <strain evidence="17 19">MJR8628A</strain>
    </source>
</reference>
<dbReference type="GO" id="GO:0048029">
    <property type="term" value="F:monosaccharide binding"/>
    <property type="evidence" value="ECO:0007669"/>
    <property type="project" value="TreeGrafter"/>
</dbReference>
<evidence type="ECO:0000256" key="10">
    <source>
        <dbReference type="ARBA" id="ARBA00022777"/>
    </source>
</evidence>
<dbReference type="Proteomes" id="UP000255101">
    <property type="component" value="Unassembled WGS sequence"/>
</dbReference>
<dbReference type="AlphaFoldDB" id="A0A135YSS8"/>
<feature type="binding site" description="in other chain" evidence="15">
    <location>
        <position position="222"/>
    </location>
    <ligand>
        <name>substrate</name>
        <note>ligand shared between dimeric partners</note>
    </ligand>
</feature>
<feature type="domain" description="Phosphofructokinase" evidence="16">
    <location>
        <begin position="4"/>
        <end position="279"/>
    </location>
</feature>
<dbReference type="RefSeq" id="WP_002842643.1">
    <property type="nucleotide sequence ID" value="NZ_CAMPYD010000030.1"/>
</dbReference>
<dbReference type="SUPFAM" id="SSF53784">
    <property type="entry name" value="Phosphofructokinase"/>
    <property type="match status" value="1"/>
</dbReference>
<comment type="subcellular location">
    <subcellularLocation>
        <location evidence="3 15">Cytoplasm</location>
    </subcellularLocation>
</comment>
<gene>
    <name evidence="15 18" type="primary">pfkA</name>
    <name evidence="17" type="ORF">HMPREF3195_01070</name>
    <name evidence="18" type="ORF">NCTC11460_00379</name>
</gene>
<feature type="binding site" evidence="15">
    <location>
        <begin position="21"/>
        <end position="25"/>
    </location>
    <ligand>
        <name>ADP</name>
        <dbReference type="ChEBI" id="CHEBI:456216"/>
        <note>allosteric activator; ligand shared between dimeric partners</note>
    </ligand>
</feature>